<dbReference type="EMBL" id="ATDL01000004">
    <property type="protein sequence ID" value="ERJ60608.1"/>
    <property type="molecule type" value="Genomic_DNA"/>
</dbReference>
<dbReference type="STRING" id="1346330.M472_17775"/>
<dbReference type="eggNOG" id="COG4783">
    <property type="taxonomic scope" value="Bacteria"/>
</dbReference>
<dbReference type="Pfam" id="PF13174">
    <property type="entry name" value="TPR_6"/>
    <property type="match status" value="1"/>
</dbReference>
<dbReference type="Proteomes" id="UP000016584">
    <property type="component" value="Unassembled WGS sequence"/>
</dbReference>
<dbReference type="Gene3D" id="1.25.40.10">
    <property type="entry name" value="Tetratricopeptide repeat domain"/>
    <property type="match status" value="1"/>
</dbReference>
<keyword evidence="1" id="KW-1133">Transmembrane helix</keyword>
<dbReference type="PATRIC" id="fig|1346330.5.peg.511"/>
<feature type="transmembrane region" description="Helical" evidence="1">
    <location>
        <begin position="81"/>
        <end position="102"/>
    </location>
</feature>
<proteinExistence type="predicted"/>
<evidence type="ECO:0000313" key="3">
    <source>
        <dbReference type="Proteomes" id="UP000016584"/>
    </source>
</evidence>
<dbReference type="InterPro" id="IPR011990">
    <property type="entry name" value="TPR-like_helical_dom_sf"/>
</dbReference>
<evidence type="ECO:0008006" key="4">
    <source>
        <dbReference type="Google" id="ProtNLM"/>
    </source>
</evidence>
<organism evidence="2 3">
    <name type="scientific">Sphingobacterium paucimobilis HER1398</name>
    <dbReference type="NCBI Taxonomy" id="1346330"/>
    <lineage>
        <taxon>Bacteria</taxon>
        <taxon>Pseudomonadati</taxon>
        <taxon>Bacteroidota</taxon>
        <taxon>Sphingobacteriia</taxon>
        <taxon>Sphingobacteriales</taxon>
        <taxon>Sphingobacteriaceae</taxon>
        <taxon>Sphingobacterium</taxon>
    </lineage>
</organism>
<gene>
    <name evidence="2" type="ORF">M472_17775</name>
</gene>
<sequence length="237" mass="26889">MENHSEKIQDYIEGLLEGEELTSFEAQLGVDKELRTMVGLQREVYDILNRRAHQPEGSLKLTLEEVNRHYRSTSHSSKRRLTKWLSISAAACLLVVGSLFFFQGSNELYELPTMRSEVVRGKMENVSYEHAVGAFNAGKYKQAGEVLSVLLEKDPEQIQYQYYLGLTYVGRKEWDKAIDRLVPIANGPSVFSTESNYYLALAYYKKGDTDSAKMCLNKIPAEGAIGEKAAKLRKEMD</sequence>
<dbReference type="InterPro" id="IPR019734">
    <property type="entry name" value="TPR_rpt"/>
</dbReference>
<dbReference type="OrthoDB" id="705099at2"/>
<comment type="caution">
    <text evidence="2">The sequence shown here is derived from an EMBL/GenBank/DDBJ whole genome shotgun (WGS) entry which is preliminary data.</text>
</comment>
<dbReference type="AlphaFoldDB" id="U2JD79"/>
<name>U2JD79_9SPHI</name>
<keyword evidence="1" id="KW-0812">Transmembrane</keyword>
<accession>U2JD79</accession>
<protein>
    <recommendedName>
        <fullName evidence="4">Tetratricopeptide repeat protein</fullName>
    </recommendedName>
</protein>
<keyword evidence="1" id="KW-0472">Membrane</keyword>
<evidence type="ECO:0000256" key="1">
    <source>
        <dbReference type="SAM" id="Phobius"/>
    </source>
</evidence>
<dbReference type="SUPFAM" id="SSF48452">
    <property type="entry name" value="TPR-like"/>
    <property type="match status" value="1"/>
</dbReference>
<evidence type="ECO:0000313" key="2">
    <source>
        <dbReference type="EMBL" id="ERJ60608.1"/>
    </source>
</evidence>
<reference evidence="2 3" key="1">
    <citation type="journal article" date="2013" name="Genome Announc.">
        <title>The Draft Genome Sequence of Sphingomonas paucimobilis Strain HER1398 (Proteobacteria), Host to the Giant PAU Phage, Indicates That It Is a Member of the Genus Sphingobacterium (Bacteroidetes).</title>
        <authorList>
            <person name="White R.A.III."/>
            <person name="Suttle C.A."/>
        </authorList>
    </citation>
    <scope>NUCLEOTIDE SEQUENCE [LARGE SCALE GENOMIC DNA]</scope>
    <source>
        <strain evidence="2 3">HER1398</strain>
    </source>
</reference>
<keyword evidence="3" id="KW-1185">Reference proteome</keyword>
<dbReference type="RefSeq" id="WP_021068706.1">
    <property type="nucleotide sequence ID" value="NZ_ATDL01000004.1"/>
</dbReference>